<comment type="caution">
    <text evidence="13">The sequence shown here is derived from an EMBL/GenBank/DDBJ whole genome shotgun (WGS) entry which is preliminary data.</text>
</comment>
<keyword evidence="5 9" id="KW-0784">Thiamine biosynthesis</keyword>
<comment type="function">
    <text evidence="9">Condenses 4-methyl-5-(beta-hydroxyethyl)thiazole monophosphate (THZ-P) and 2-methyl-4-amino-5-hydroxymethyl pyrimidine pyrophosphate (HMP-PP) to form thiamine monophosphate (TMP).</text>
</comment>
<evidence type="ECO:0000313" key="13">
    <source>
        <dbReference type="EMBL" id="PWW08606.1"/>
    </source>
</evidence>
<keyword evidence="14" id="KW-1185">Reference proteome</keyword>
<keyword evidence="2 9" id="KW-0808">Transferase</keyword>
<feature type="binding site" evidence="9">
    <location>
        <position position="122"/>
    </location>
    <ligand>
        <name>4-amino-2-methyl-5-(diphosphooxymethyl)pyrimidine</name>
        <dbReference type="ChEBI" id="CHEBI:57841"/>
    </ligand>
</feature>
<dbReference type="HAMAP" id="MF_00097">
    <property type="entry name" value="TMP_synthase"/>
    <property type="match status" value="1"/>
</dbReference>
<feature type="binding site" evidence="9">
    <location>
        <position position="103"/>
    </location>
    <ligand>
        <name>Mg(2+)</name>
        <dbReference type="ChEBI" id="CHEBI:18420"/>
    </ligand>
</feature>
<dbReference type="PANTHER" id="PTHR20857:SF15">
    <property type="entry name" value="THIAMINE-PHOSPHATE SYNTHASE"/>
    <property type="match status" value="1"/>
</dbReference>
<comment type="catalytic activity">
    <reaction evidence="8 9 10">
        <text>2-[(2R,5Z)-2-carboxy-4-methylthiazol-5(2H)-ylidene]ethyl phosphate + 4-amino-2-methyl-5-(diphosphooxymethyl)pyrimidine + 2 H(+) = thiamine phosphate + CO2 + diphosphate</text>
        <dbReference type="Rhea" id="RHEA:47844"/>
        <dbReference type="ChEBI" id="CHEBI:15378"/>
        <dbReference type="ChEBI" id="CHEBI:16526"/>
        <dbReference type="ChEBI" id="CHEBI:33019"/>
        <dbReference type="ChEBI" id="CHEBI:37575"/>
        <dbReference type="ChEBI" id="CHEBI:57841"/>
        <dbReference type="ChEBI" id="CHEBI:62899"/>
        <dbReference type="EC" id="2.5.1.3"/>
    </reaction>
</comment>
<feature type="binding site" evidence="9">
    <location>
        <position position="180"/>
    </location>
    <ligand>
        <name>2-[(2R,5Z)-2-carboxy-4-methylthiazol-5(2H)-ylidene]ethyl phosphate</name>
        <dbReference type="ChEBI" id="CHEBI:62899"/>
    </ligand>
</feature>
<dbReference type="UniPathway" id="UPA00060">
    <property type="reaction ID" value="UER00141"/>
</dbReference>
<accession>A0A2V2Z2W5</accession>
<gene>
    <name evidence="9" type="primary">thiE</name>
    <name evidence="13" type="ORF">DFQ01_101329</name>
</gene>
<evidence type="ECO:0000256" key="8">
    <source>
        <dbReference type="ARBA" id="ARBA00047883"/>
    </source>
</evidence>
<feature type="binding site" evidence="9">
    <location>
        <begin position="148"/>
        <end position="150"/>
    </location>
    <ligand>
        <name>2-[(2R,5Z)-2-carboxy-4-methylthiazol-5(2H)-ylidene]ethyl phosphate</name>
        <dbReference type="ChEBI" id="CHEBI:62899"/>
    </ligand>
</feature>
<evidence type="ECO:0000256" key="5">
    <source>
        <dbReference type="ARBA" id="ARBA00022977"/>
    </source>
</evidence>
<evidence type="ECO:0000256" key="1">
    <source>
        <dbReference type="ARBA" id="ARBA00005165"/>
    </source>
</evidence>
<dbReference type="PANTHER" id="PTHR20857">
    <property type="entry name" value="THIAMINE-PHOSPHATE PYROPHOSPHORYLASE"/>
    <property type="match status" value="1"/>
</dbReference>
<dbReference type="OrthoDB" id="9812206at2"/>
<evidence type="ECO:0000259" key="12">
    <source>
        <dbReference type="Pfam" id="PF02581"/>
    </source>
</evidence>
<comment type="cofactor">
    <cofactor evidence="9">
        <name>Mg(2+)</name>
        <dbReference type="ChEBI" id="CHEBI:18420"/>
    </cofactor>
    <text evidence="9">Binds 1 Mg(2+) ion per subunit.</text>
</comment>
<dbReference type="EC" id="2.5.1.3" evidence="9"/>
<reference evidence="13 14" key="1">
    <citation type="submission" date="2018-05" db="EMBL/GenBank/DDBJ databases">
        <title>Genomic Encyclopedia of Type Strains, Phase III (KMG-III): the genomes of soil and plant-associated and newly described type strains.</title>
        <authorList>
            <person name="Whitman W."/>
        </authorList>
    </citation>
    <scope>NUCLEOTIDE SEQUENCE [LARGE SCALE GENOMIC DNA]</scope>
    <source>
        <strain evidence="13 14">CECT 5696</strain>
    </source>
</reference>
<protein>
    <recommendedName>
        <fullName evidence="9">Thiamine-phosphate synthase</fullName>
        <shortName evidence="9">TP synthase</shortName>
        <shortName evidence="9">TPS</shortName>
        <ecNumber evidence="9">2.5.1.3</ecNumber>
    </recommendedName>
    <alternativeName>
        <fullName evidence="9">Thiamine-phosphate pyrophosphorylase</fullName>
        <shortName evidence="9">TMP pyrophosphorylase</shortName>
        <shortName evidence="9">TMP-PPase</shortName>
    </alternativeName>
</protein>
<dbReference type="GO" id="GO:0009229">
    <property type="term" value="P:thiamine diphosphate biosynthetic process"/>
    <property type="evidence" value="ECO:0007669"/>
    <property type="project" value="UniProtKB-UniRule"/>
</dbReference>
<dbReference type="GO" id="GO:0000287">
    <property type="term" value="F:magnesium ion binding"/>
    <property type="evidence" value="ECO:0007669"/>
    <property type="project" value="UniProtKB-UniRule"/>
</dbReference>
<dbReference type="InterPro" id="IPR034291">
    <property type="entry name" value="TMP_synthase"/>
</dbReference>
<comment type="catalytic activity">
    <reaction evidence="6 9 10">
        <text>4-methyl-5-(2-phosphooxyethyl)-thiazole + 4-amino-2-methyl-5-(diphosphooxymethyl)pyrimidine + H(+) = thiamine phosphate + diphosphate</text>
        <dbReference type="Rhea" id="RHEA:22328"/>
        <dbReference type="ChEBI" id="CHEBI:15378"/>
        <dbReference type="ChEBI" id="CHEBI:33019"/>
        <dbReference type="ChEBI" id="CHEBI:37575"/>
        <dbReference type="ChEBI" id="CHEBI:57841"/>
        <dbReference type="ChEBI" id="CHEBI:58296"/>
        <dbReference type="EC" id="2.5.1.3"/>
    </reaction>
</comment>
<dbReference type="GO" id="GO:0004789">
    <property type="term" value="F:thiamine-phosphate diphosphorylase activity"/>
    <property type="evidence" value="ECO:0007669"/>
    <property type="project" value="UniProtKB-UniRule"/>
</dbReference>
<dbReference type="InterPro" id="IPR022998">
    <property type="entry name" value="ThiamineP_synth_TenI"/>
</dbReference>
<proteinExistence type="inferred from homology"/>
<evidence type="ECO:0000256" key="10">
    <source>
        <dbReference type="RuleBase" id="RU003826"/>
    </source>
</evidence>
<comment type="pathway">
    <text evidence="1 9 11">Cofactor biosynthesis; thiamine diphosphate biosynthesis; thiamine phosphate from 4-amino-2-methyl-5-diphosphomethylpyrimidine and 4-methyl-5-(2-phosphoethyl)-thiazole: step 1/1.</text>
</comment>
<comment type="similarity">
    <text evidence="9 10">Belongs to the thiamine-phosphate synthase family.</text>
</comment>
<dbReference type="CDD" id="cd00564">
    <property type="entry name" value="TMP_TenI"/>
    <property type="match status" value="1"/>
</dbReference>
<evidence type="ECO:0000313" key="14">
    <source>
        <dbReference type="Proteomes" id="UP000246635"/>
    </source>
</evidence>
<feature type="binding site" evidence="9">
    <location>
        <begin position="48"/>
        <end position="52"/>
    </location>
    <ligand>
        <name>4-amino-2-methyl-5-(diphosphooxymethyl)pyrimidine</name>
        <dbReference type="ChEBI" id="CHEBI:57841"/>
    </ligand>
</feature>
<comment type="catalytic activity">
    <reaction evidence="7 9 10">
        <text>2-(2-carboxy-4-methylthiazol-5-yl)ethyl phosphate + 4-amino-2-methyl-5-(diphosphooxymethyl)pyrimidine + 2 H(+) = thiamine phosphate + CO2 + diphosphate</text>
        <dbReference type="Rhea" id="RHEA:47848"/>
        <dbReference type="ChEBI" id="CHEBI:15378"/>
        <dbReference type="ChEBI" id="CHEBI:16526"/>
        <dbReference type="ChEBI" id="CHEBI:33019"/>
        <dbReference type="ChEBI" id="CHEBI:37575"/>
        <dbReference type="ChEBI" id="CHEBI:57841"/>
        <dbReference type="ChEBI" id="CHEBI:62890"/>
        <dbReference type="EC" id="2.5.1.3"/>
    </reaction>
</comment>
<feature type="binding site" evidence="9">
    <location>
        <position position="84"/>
    </location>
    <ligand>
        <name>Mg(2+)</name>
        <dbReference type="ChEBI" id="CHEBI:18420"/>
    </ligand>
</feature>
<feature type="binding site" evidence="9">
    <location>
        <position position="83"/>
    </location>
    <ligand>
        <name>4-amino-2-methyl-5-(diphosphooxymethyl)pyrimidine</name>
        <dbReference type="ChEBI" id="CHEBI:57841"/>
    </ligand>
</feature>
<organism evidence="13 14">
    <name type="scientific">Paenibacillus cellulosilyticus</name>
    <dbReference type="NCBI Taxonomy" id="375489"/>
    <lineage>
        <taxon>Bacteria</taxon>
        <taxon>Bacillati</taxon>
        <taxon>Bacillota</taxon>
        <taxon>Bacilli</taxon>
        <taxon>Bacillales</taxon>
        <taxon>Paenibacillaceae</taxon>
        <taxon>Paenibacillus</taxon>
    </lineage>
</organism>
<feature type="domain" description="Thiamine phosphate synthase/TenI" evidence="12">
    <location>
        <begin position="19"/>
        <end position="203"/>
    </location>
</feature>
<evidence type="ECO:0000256" key="4">
    <source>
        <dbReference type="ARBA" id="ARBA00022842"/>
    </source>
</evidence>
<dbReference type="NCBIfam" id="TIGR00693">
    <property type="entry name" value="thiE"/>
    <property type="match status" value="1"/>
</dbReference>
<feature type="binding site" evidence="9">
    <location>
        <position position="151"/>
    </location>
    <ligand>
        <name>4-amino-2-methyl-5-(diphosphooxymethyl)pyrimidine</name>
        <dbReference type="ChEBI" id="CHEBI:57841"/>
    </ligand>
</feature>
<keyword evidence="4 9" id="KW-0460">Magnesium</keyword>
<dbReference type="SUPFAM" id="SSF51391">
    <property type="entry name" value="Thiamin phosphate synthase"/>
    <property type="match status" value="1"/>
</dbReference>
<name>A0A2V2Z2W5_9BACL</name>
<evidence type="ECO:0000256" key="2">
    <source>
        <dbReference type="ARBA" id="ARBA00022679"/>
    </source>
</evidence>
<dbReference type="GO" id="GO:0009228">
    <property type="term" value="P:thiamine biosynthetic process"/>
    <property type="evidence" value="ECO:0007669"/>
    <property type="project" value="UniProtKB-KW"/>
</dbReference>
<dbReference type="InterPro" id="IPR036206">
    <property type="entry name" value="ThiamineP_synth_sf"/>
</dbReference>
<keyword evidence="3 9" id="KW-0479">Metal-binding</keyword>
<dbReference type="AlphaFoldDB" id="A0A2V2Z2W5"/>
<evidence type="ECO:0000256" key="6">
    <source>
        <dbReference type="ARBA" id="ARBA00047334"/>
    </source>
</evidence>
<evidence type="ECO:0000256" key="3">
    <source>
        <dbReference type="ARBA" id="ARBA00022723"/>
    </source>
</evidence>
<sequence>MSARASWREPAELSRLLQVYLIMGSNNCLRDPEQVLTDAIAGGITMFQYREKGTGALTGDERFKLASRLREICRISSVPFIVNDDIDLALALDADGVHVGQEDELATEVRRRIGEDRILGVSAYDLAEAETAVRCGADYLGVGPLYSTQTKEDAKSGSGLAVLSEMRENGVVVPIVGIGGIHAGNAGDVVRAGADGVSVITAITHAANERSAAEELRSAVTAAVAIAAGKQCEA</sequence>
<dbReference type="Proteomes" id="UP000246635">
    <property type="component" value="Unassembled WGS sequence"/>
</dbReference>
<dbReference type="RefSeq" id="WP_110042124.1">
    <property type="nucleotide sequence ID" value="NZ_CP054613.1"/>
</dbReference>
<dbReference type="GO" id="GO:0005737">
    <property type="term" value="C:cytoplasm"/>
    <property type="evidence" value="ECO:0007669"/>
    <property type="project" value="TreeGrafter"/>
</dbReference>
<dbReference type="FunFam" id="3.20.20.70:FF:000096">
    <property type="entry name" value="Thiamine-phosphate synthase"/>
    <property type="match status" value="1"/>
</dbReference>
<dbReference type="Pfam" id="PF02581">
    <property type="entry name" value="TMP-TENI"/>
    <property type="match status" value="1"/>
</dbReference>
<evidence type="ECO:0000256" key="11">
    <source>
        <dbReference type="RuleBase" id="RU004253"/>
    </source>
</evidence>
<feature type="binding site" evidence="9">
    <location>
        <begin position="200"/>
        <end position="201"/>
    </location>
    <ligand>
        <name>2-[(2R,5Z)-2-carboxy-4-methylthiazol-5(2H)-ylidene]ethyl phosphate</name>
        <dbReference type="ChEBI" id="CHEBI:62899"/>
    </ligand>
</feature>
<dbReference type="Gene3D" id="3.20.20.70">
    <property type="entry name" value="Aldolase class I"/>
    <property type="match status" value="1"/>
</dbReference>
<evidence type="ECO:0000256" key="7">
    <source>
        <dbReference type="ARBA" id="ARBA00047851"/>
    </source>
</evidence>
<evidence type="ECO:0000256" key="9">
    <source>
        <dbReference type="HAMAP-Rule" id="MF_00097"/>
    </source>
</evidence>
<dbReference type="InterPro" id="IPR013785">
    <property type="entry name" value="Aldolase_TIM"/>
</dbReference>
<dbReference type="EMBL" id="QGTQ01000001">
    <property type="protein sequence ID" value="PWW08606.1"/>
    <property type="molecule type" value="Genomic_DNA"/>
</dbReference>